<comment type="caution">
    <text evidence="1">The sequence shown here is derived from an EMBL/GenBank/DDBJ whole genome shotgun (WGS) entry which is preliminary data.</text>
</comment>
<gene>
    <name evidence="1" type="ORF">ACFPN2_33670</name>
</gene>
<reference evidence="2" key="1">
    <citation type="journal article" date="2019" name="Int. J. Syst. Evol. Microbiol.">
        <title>The Global Catalogue of Microorganisms (GCM) 10K type strain sequencing project: providing services to taxonomists for standard genome sequencing and annotation.</title>
        <authorList>
            <consortium name="The Broad Institute Genomics Platform"/>
            <consortium name="The Broad Institute Genome Sequencing Center for Infectious Disease"/>
            <person name="Wu L."/>
            <person name="Ma J."/>
        </authorList>
    </citation>
    <scope>NUCLEOTIDE SEQUENCE [LARGE SCALE GENOMIC DNA]</scope>
    <source>
        <strain evidence="2">CGMCC 1.10759</strain>
    </source>
</reference>
<sequence>MQSIQSVLPLFRDLDGATLSAATFSEACAKSGWPAPVGDGIGLWEVEHPAEGALLVLDTVTKPTTLICRLQLDDEYDSEDLLEDRDLRRQFDASFEQSLAALRSCFPAALIEGTYEKPYKWRFAHFQGMNSVVALEQSDYDPQMGTQLVLLLQPLPRKPHRSAITSKW</sequence>
<name>A0ABV8T2E6_9GAMM</name>
<dbReference type="Proteomes" id="UP001595904">
    <property type="component" value="Unassembled WGS sequence"/>
</dbReference>
<keyword evidence="2" id="KW-1185">Reference proteome</keyword>
<evidence type="ECO:0000313" key="2">
    <source>
        <dbReference type="Proteomes" id="UP001595904"/>
    </source>
</evidence>
<dbReference type="EMBL" id="JBHSDU010000015">
    <property type="protein sequence ID" value="MFC4314071.1"/>
    <property type="molecule type" value="Genomic_DNA"/>
</dbReference>
<proteinExistence type="predicted"/>
<dbReference type="RefSeq" id="WP_380604948.1">
    <property type="nucleotide sequence ID" value="NZ_JBHSDU010000015.1"/>
</dbReference>
<protein>
    <recommendedName>
        <fullName evidence="3">T6SS immunity protein Tdi1 C-terminal domain-containing protein</fullName>
    </recommendedName>
</protein>
<organism evidence="1 2">
    <name type="scientific">Steroidobacter flavus</name>
    <dbReference type="NCBI Taxonomy" id="1842136"/>
    <lineage>
        <taxon>Bacteria</taxon>
        <taxon>Pseudomonadati</taxon>
        <taxon>Pseudomonadota</taxon>
        <taxon>Gammaproteobacteria</taxon>
        <taxon>Steroidobacterales</taxon>
        <taxon>Steroidobacteraceae</taxon>
        <taxon>Steroidobacter</taxon>
    </lineage>
</organism>
<evidence type="ECO:0000313" key="1">
    <source>
        <dbReference type="EMBL" id="MFC4314071.1"/>
    </source>
</evidence>
<accession>A0ABV8T2E6</accession>
<evidence type="ECO:0008006" key="3">
    <source>
        <dbReference type="Google" id="ProtNLM"/>
    </source>
</evidence>